<organism evidence="2 3">
    <name type="scientific">Aplosporella prunicola CBS 121167</name>
    <dbReference type="NCBI Taxonomy" id="1176127"/>
    <lineage>
        <taxon>Eukaryota</taxon>
        <taxon>Fungi</taxon>
        <taxon>Dikarya</taxon>
        <taxon>Ascomycota</taxon>
        <taxon>Pezizomycotina</taxon>
        <taxon>Dothideomycetes</taxon>
        <taxon>Dothideomycetes incertae sedis</taxon>
        <taxon>Botryosphaeriales</taxon>
        <taxon>Aplosporellaceae</taxon>
        <taxon>Aplosporella</taxon>
    </lineage>
</organism>
<protein>
    <submittedName>
        <fullName evidence="2">Uncharacterized protein</fullName>
    </submittedName>
</protein>
<dbReference type="AlphaFoldDB" id="A0A6A6BF18"/>
<sequence>MHPIQQHTARFKSYLAPPIHLVIHPFLPSHSLPIAHHSFPIPSHPIRSPDPKNAPYIAIFALAAPASLGRALNPDPQPASPNPESDQRKRKKEKFRKRGSG</sequence>
<dbReference type="GeneID" id="54297920"/>
<dbReference type="Proteomes" id="UP000799438">
    <property type="component" value="Unassembled WGS sequence"/>
</dbReference>
<proteinExistence type="predicted"/>
<evidence type="ECO:0000313" key="2">
    <source>
        <dbReference type="EMBL" id="KAF2141973.1"/>
    </source>
</evidence>
<keyword evidence="3" id="KW-1185">Reference proteome</keyword>
<dbReference type="RefSeq" id="XP_033397685.1">
    <property type="nucleotide sequence ID" value="XM_033540424.1"/>
</dbReference>
<dbReference type="EMBL" id="ML995485">
    <property type="protein sequence ID" value="KAF2141973.1"/>
    <property type="molecule type" value="Genomic_DNA"/>
</dbReference>
<evidence type="ECO:0000256" key="1">
    <source>
        <dbReference type="SAM" id="MobiDB-lite"/>
    </source>
</evidence>
<accession>A0A6A6BF18</accession>
<gene>
    <name evidence="2" type="ORF">K452DRAFT_287164</name>
</gene>
<name>A0A6A6BF18_9PEZI</name>
<feature type="compositionally biased region" description="Basic residues" evidence="1">
    <location>
        <begin position="88"/>
        <end position="101"/>
    </location>
</feature>
<feature type="region of interest" description="Disordered" evidence="1">
    <location>
        <begin position="69"/>
        <end position="101"/>
    </location>
</feature>
<reference evidence="2" key="1">
    <citation type="journal article" date="2020" name="Stud. Mycol.">
        <title>101 Dothideomycetes genomes: a test case for predicting lifestyles and emergence of pathogens.</title>
        <authorList>
            <person name="Haridas S."/>
            <person name="Albert R."/>
            <person name="Binder M."/>
            <person name="Bloem J."/>
            <person name="Labutti K."/>
            <person name="Salamov A."/>
            <person name="Andreopoulos B."/>
            <person name="Baker S."/>
            <person name="Barry K."/>
            <person name="Bills G."/>
            <person name="Bluhm B."/>
            <person name="Cannon C."/>
            <person name="Castanera R."/>
            <person name="Culley D."/>
            <person name="Daum C."/>
            <person name="Ezra D."/>
            <person name="Gonzalez J."/>
            <person name="Henrissat B."/>
            <person name="Kuo A."/>
            <person name="Liang C."/>
            <person name="Lipzen A."/>
            <person name="Lutzoni F."/>
            <person name="Magnuson J."/>
            <person name="Mondo S."/>
            <person name="Nolan M."/>
            <person name="Ohm R."/>
            <person name="Pangilinan J."/>
            <person name="Park H.-J."/>
            <person name="Ramirez L."/>
            <person name="Alfaro M."/>
            <person name="Sun H."/>
            <person name="Tritt A."/>
            <person name="Yoshinaga Y."/>
            <person name="Zwiers L.-H."/>
            <person name="Turgeon B."/>
            <person name="Goodwin S."/>
            <person name="Spatafora J."/>
            <person name="Crous P."/>
            <person name="Grigoriev I."/>
        </authorList>
    </citation>
    <scope>NUCLEOTIDE SEQUENCE</scope>
    <source>
        <strain evidence="2">CBS 121167</strain>
    </source>
</reference>
<evidence type="ECO:0000313" key="3">
    <source>
        <dbReference type="Proteomes" id="UP000799438"/>
    </source>
</evidence>